<proteinExistence type="predicted"/>
<dbReference type="AlphaFoldDB" id="L9VU68"/>
<dbReference type="RefSeq" id="WP_008414336.1">
    <property type="nucleotide sequence ID" value="NC_014297.1"/>
</dbReference>
<reference evidence="1 2" key="1">
    <citation type="journal article" date="2014" name="PLoS Genet.">
        <title>Phylogenetically driven sequencing of extremely halophilic archaea reveals strategies for static and dynamic osmo-response.</title>
        <authorList>
            <person name="Becker E.A."/>
            <person name="Seitzer P.M."/>
            <person name="Tritt A."/>
            <person name="Larsen D."/>
            <person name="Krusor M."/>
            <person name="Yao A.I."/>
            <person name="Wu D."/>
            <person name="Madern D."/>
            <person name="Eisen J.A."/>
            <person name="Darling A.E."/>
            <person name="Facciotti M.T."/>
        </authorList>
    </citation>
    <scope>NUCLEOTIDE SEQUENCE [LARGE SCALE GENOMIC DNA]</scope>
    <source>
        <strain evidence="2">DSM 18796 / CECT 7217 / JCM 14584 / KCTC 4019 / B3</strain>
    </source>
</reference>
<dbReference type="PATRIC" id="fig|795797.19.peg.496"/>
<accession>L9VU68</accession>
<protein>
    <recommendedName>
        <fullName evidence="3">HIT-type domain-containing protein</fullName>
    </recommendedName>
</protein>
<gene>
    <name evidence="1" type="ORF">C497_02902</name>
</gene>
<dbReference type="Proteomes" id="UP000011645">
    <property type="component" value="Unassembled WGS sequence"/>
</dbReference>
<dbReference type="EMBL" id="AOHV01000009">
    <property type="protein sequence ID" value="ELY40561.1"/>
    <property type="molecule type" value="Genomic_DNA"/>
</dbReference>
<comment type="caution">
    <text evidence="1">The sequence shown here is derived from an EMBL/GenBank/DDBJ whole genome shotgun (WGS) entry which is preliminary data.</text>
</comment>
<sequence length="46" mass="4914">MSRSGLCQHCESAPANHTCPNCGSLVCERHFDRQRGECASCSVGMG</sequence>
<organism evidence="1 2">
    <name type="scientific">Halalkalicoccus jeotgali (strain DSM 18796 / CECT 7217 / JCM 14584 / KCTC 4019 / B3)</name>
    <dbReference type="NCBI Taxonomy" id="795797"/>
    <lineage>
        <taxon>Archaea</taxon>
        <taxon>Methanobacteriati</taxon>
        <taxon>Methanobacteriota</taxon>
        <taxon>Stenosarchaea group</taxon>
        <taxon>Halobacteria</taxon>
        <taxon>Halobacteriales</taxon>
        <taxon>Halococcaceae</taxon>
        <taxon>Halalkalicoccus</taxon>
    </lineage>
</organism>
<evidence type="ECO:0008006" key="3">
    <source>
        <dbReference type="Google" id="ProtNLM"/>
    </source>
</evidence>
<dbReference type="OrthoDB" id="70008at2157"/>
<name>L9VU68_HALJB</name>
<evidence type="ECO:0000313" key="2">
    <source>
        <dbReference type="Proteomes" id="UP000011645"/>
    </source>
</evidence>
<keyword evidence="2" id="KW-1185">Reference proteome</keyword>
<dbReference type="GeneID" id="54763642"/>
<evidence type="ECO:0000313" key="1">
    <source>
        <dbReference type="EMBL" id="ELY40561.1"/>
    </source>
</evidence>